<dbReference type="OrthoDB" id="1470350at2759"/>
<comment type="subcellular location">
    <subcellularLocation>
        <location evidence="1">Membrane</location>
        <topology evidence="1">Single-pass membrane protein</topology>
    </subcellularLocation>
</comment>
<dbReference type="AlphaFoldDB" id="A0A2Z6PIG6"/>
<dbReference type="PANTHER" id="PTHR24282:SF135">
    <property type="entry name" value="CYTOCHROME P450 709B2"/>
    <property type="match status" value="1"/>
</dbReference>
<keyword evidence="5 11" id="KW-0479">Metal-binding</keyword>
<evidence type="ECO:0000313" key="14">
    <source>
        <dbReference type="Proteomes" id="UP000242715"/>
    </source>
</evidence>
<evidence type="ECO:0000256" key="11">
    <source>
        <dbReference type="PIRSR" id="PIRSR602401-1"/>
    </source>
</evidence>
<organism evidence="13 14">
    <name type="scientific">Trifolium subterraneum</name>
    <name type="common">Subterranean clover</name>
    <dbReference type="NCBI Taxonomy" id="3900"/>
    <lineage>
        <taxon>Eukaryota</taxon>
        <taxon>Viridiplantae</taxon>
        <taxon>Streptophyta</taxon>
        <taxon>Embryophyta</taxon>
        <taxon>Tracheophyta</taxon>
        <taxon>Spermatophyta</taxon>
        <taxon>Magnoliopsida</taxon>
        <taxon>eudicotyledons</taxon>
        <taxon>Gunneridae</taxon>
        <taxon>Pentapetalae</taxon>
        <taxon>rosids</taxon>
        <taxon>fabids</taxon>
        <taxon>Fabales</taxon>
        <taxon>Fabaceae</taxon>
        <taxon>Papilionoideae</taxon>
        <taxon>50 kb inversion clade</taxon>
        <taxon>NPAAA clade</taxon>
        <taxon>Hologalegina</taxon>
        <taxon>IRL clade</taxon>
        <taxon>Trifolieae</taxon>
        <taxon>Trifolium</taxon>
    </lineage>
</organism>
<dbReference type="InterPro" id="IPR001128">
    <property type="entry name" value="Cyt_P450"/>
</dbReference>
<dbReference type="InterPro" id="IPR017972">
    <property type="entry name" value="Cyt_P450_CS"/>
</dbReference>
<evidence type="ECO:0000256" key="2">
    <source>
        <dbReference type="ARBA" id="ARBA00010617"/>
    </source>
</evidence>
<dbReference type="GO" id="GO:0004497">
    <property type="term" value="F:monooxygenase activity"/>
    <property type="evidence" value="ECO:0007669"/>
    <property type="project" value="UniProtKB-KW"/>
</dbReference>
<dbReference type="InterPro" id="IPR036396">
    <property type="entry name" value="Cyt_P450_sf"/>
</dbReference>
<dbReference type="InterPro" id="IPR050665">
    <property type="entry name" value="Cytochrome_P450_Monooxygen"/>
</dbReference>
<evidence type="ECO:0000256" key="4">
    <source>
        <dbReference type="ARBA" id="ARBA00022692"/>
    </source>
</evidence>
<evidence type="ECO:0000313" key="13">
    <source>
        <dbReference type="EMBL" id="GAU51160.1"/>
    </source>
</evidence>
<dbReference type="GO" id="GO:0005506">
    <property type="term" value="F:iron ion binding"/>
    <property type="evidence" value="ECO:0007669"/>
    <property type="project" value="InterPro"/>
</dbReference>
<accession>A0A2Z6PIG6</accession>
<dbReference type="PRINTS" id="PR00385">
    <property type="entry name" value="P450"/>
</dbReference>
<evidence type="ECO:0000256" key="3">
    <source>
        <dbReference type="ARBA" id="ARBA00022617"/>
    </source>
</evidence>
<comment type="cofactor">
    <cofactor evidence="11">
        <name>heme</name>
        <dbReference type="ChEBI" id="CHEBI:30413"/>
    </cofactor>
</comment>
<keyword evidence="8 11" id="KW-0408">Iron</keyword>
<keyword evidence="9 12" id="KW-0503">Monooxygenase</keyword>
<proteinExistence type="inferred from homology"/>
<dbReference type="PROSITE" id="PS00086">
    <property type="entry name" value="CYTOCHROME_P450"/>
    <property type="match status" value="1"/>
</dbReference>
<dbReference type="GO" id="GO:0016705">
    <property type="term" value="F:oxidoreductase activity, acting on paired donors, with incorporation or reduction of molecular oxygen"/>
    <property type="evidence" value="ECO:0007669"/>
    <property type="project" value="InterPro"/>
</dbReference>
<evidence type="ECO:0000256" key="10">
    <source>
        <dbReference type="ARBA" id="ARBA00023136"/>
    </source>
</evidence>
<dbReference type="InterPro" id="IPR002401">
    <property type="entry name" value="Cyt_P450_E_grp-I"/>
</dbReference>
<evidence type="ECO:0000256" key="9">
    <source>
        <dbReference type="ARBA" id="ARBA00023033"/>
    </source>
</evidence>
<dbReference type="GO" id="GO:0020037">
    <property type="term" value="F:heme binding"/>
    <property type="evidence" value="ECO:0007669"/>
    <property type="project" value="InterPro"/>
</dbReference>
<dbReference type="PRINTS" id="PR00463">
    <property type="entry name" value="EP450I"/>
</dbReference>
<evidence type="ECO:0000256" key="5">
    <source>
        <dbReference type="ARBA" id="ARBA00022723"/>
    </source>
</evidence>
<keyword evidence="14" id="KW-1185">Reference proteome</keyword>
<evidence type="ECO:0000256" key="1">
    <source>
        <dbReference type="ARBA" id="ARBA00004167"/>
    </source>
</evidence>
<feature type="binding site" description="axial binding residue" evidence="11">
    <location>
        <position position="243"/>
    </location>
    <ligand>
        <name>heme</name>
        <dbReference type="ChEBI" id="CHEBI:30413"/>
    </ligand>
    <ligandPart>
        <name>Fe</name>
        <dbReference type="ChEBI" id="CHEBI:18248"/>
    </ligandPart>
</feature>
<sequence length="297" mass="33615">MAACTISMVDEWKRKAIEAKDKSKTIEMAEEFKELTANIIAHTSFGTSFAHGREAFKAQTELQMLCAASSSDIFIPGTQYLPTKSNLEIWKLDRKMKKSLKCIIESRLNSQSDNFSYGDDLLGIMMDTKNDGPDKLKMNEIMEECKTFFFAGHETTSNWLVWTVLYCPAIELERMASKDMKLGNLMIPKGTCIKIPITMIHRSTKYWGEDANEFNPMRFINGVSKAANHPNALLAFSVGPRNCIGQNFAMLEAKTVMSLILQRFSWSLSPEYQHAPVNNLTLQPQHGLPIIIKPLQF</sequence>
<evidence type="ECO:0000256" key="6">
    <source>
        <dbReference type="ARBA" id="ARBA00022989"/>
    </source>
</evidence>
<comment type="similarity">
    <text evidence="2 12">Belongs to the cytochrome P450 family.</text>
</comment>
<evidence type="ECO:0000256" key="12">
    <source>
        <dbReference type="RuleBase" id="RU000461"/>
    </source>
</evidence>
<dbReference type="PANTHER" id="PTHR24282">
    <property type="entry name" value="CYTOCHROME P450 FAMILY MEMBER"/>
    <property type="match status" value="1"/>
</dbReference>
<dbReference type="EMBL" id="DF974992">
    <property type="protein sequence ID" value="GAU51160.1"/>
    <property type="molecule type" value="Genomic_DNA"/>
</dbReference>
<dbReference type="SUPFAM" id="SSF48264">
    <property type="entry name" value="Cytochrome P450"/>
    <property type="match status" value="1"/>
</dbReference>
<keyword evidence="7 12" id="KW-0560">Oxidoreductase</keyword>
<keyword evidence="10" id="KW-0472">Membrane</keyword>
<evidence type="ECO:0000256" key="7">
    <source>
        <dbReference type="ARBA" id="ARBA00023002"/>
    </source>
</evidence>
<reference evidence="14" key="1">
    <citation type="journal article" date="2017" name="Front. Plant Sci.">
        <title>Climate Clever Clovers: New Paradigm to Reduce the Environmental Footprint of Ruminants by Breeding Low Methanogenic Forages Utilizing Haplotype Variation.</title>
        <authorList>
            <person name="Kaur P."/>
            <person name="Appels R."/>
            <person name="Bayer P.E."/>
            <person name="Keeble-Gagnere G."/>
            <person name="Wang J."/>
            <person name="Hirakawa H."/>
            <person name="Shirasawa K."/>
            <person name="Vercoe P."/>
            <person name="Stefanova K."/>
            <person name="Durmic Z."/>
            <person name="Nichols P."/>
            <person name="Revell C."/>
            <person name="Isobe S.N."/>
            <person name="Edwards D."/>
            <person name="Erskine W."/>
        </authorList>
    </citation>
    <scope>NUCLEOTIDE SEQUENCE [LARGE SCALE GENOMIC DNA]</scope>
    <source>
        <strain evidence="14">cv. Daliak</strain>
    </source>
</reference>
<gene>
    <name evidence="13" type="ORF">TSUD_411970</name>
</gene>
<keyword evidence="6" id="KW-1133">Transmembrane helix</keyword>
<evidence type="ECO:0000256" key="8">
    <source>
        <dbReference type="ARBA" id="ARBA00023004"/>
    </source>
</evidence>
<keyword evidence="3 11" id="KW-0349">Heme</keyword>
<dbReference type="Proteomes" id="UP000242715">
    <property type="component" value="Unassembled WGS sequence"/>
</dbReference>
<evidence type="ECO:0008006" key="15">
    <source>
        <dbReference type="Google" id="ProtNLM"/>
    </source>
</evidence>
<dbReference type="Gene3D" id="1.10.630.10">
    <property type="entry name" value="Cytochrome P450"/>
    <property type="match status" value="2"/>
</dbReference>
<dbReference type="Pfam" id="PF00067">
    <property type="entry name" value="p450"/>
    <property type="match status" value="2"/>
</dbReference>
<name>A0A2Z6PIG6_TRISU</name>
<protein>
    <recommendedName>
        <fullName evidence="15">Cytochrome P450</fullName>
    </recommendedName>
</protein>
<keyword evidence="4" id="KW-0812">Transmembrane</keyword>
<dbReference type="GO" id="GO:0016020">
    <property type="term" value="C:membrane"/>
    <property type="evidence" value="ECO:0007669"/>
    <property type="project" value="UniProtKB-SubCell"/>
</dbReference>